<keyword evidence="1" id="KW-0805">Transcription regulation</keyword>
<sequence length="156" mass="17175">MDRIDRNILLLLQDDGRLSVTQLASQVGLSLSACHRRLKDLERIGAIQRYAAVVDPRAVGLDFEAVILVTMGRTDAATIRDFENAVQTEPSIVSAQRLFGEPDYLLRVLATDLEDYQRLHDSIYSTLPGVQSLRSTIVVKRIGGDGTVPLLTGETP</sequence>
<dbReference type="PROSITE" id="PS50956">
    <property type="entry name" value="HTH_ASNC_2"/>
    <property type="match status" value="1"/>
</dbReference>
<dbReference type="STRING" id="1278298.GCA_000428685_00619"/>
<dbReference type="InterPro" id="IPR036388">
    <property type="entry name" value="WH-like_DNA-bd_sf"/>
</dbReference>
<dbReference type="InterPro" id="IPR000485">
    <property type="entry name" value="AsnC-type_HTH_dom"/>
</dbReference>
<dbReference type="SMART" id="SM00344">
    <property type="entry name" value="HTH_ASNC"/>
    <property type="match status" value="1"/>
</dbReference>
<evidence type="ECO:0000313" key="5">
    <source>
        <dbReference type="EMBL" id="VEG74957.1"/>
    </source>
</evidence>
<dbReference type="AlphaFoldDB" id="A0A3S4SFQ8"/>
<dbReference type="InterPro" id="IPR011008">
    <property type="entry name" value="Dimeric_a/b-barrel"/>
</dbReference>
<dbReference type="Gene3D" id="1.10.10.10">
    <property type="entry name" value="Winged helix-like DNA-binding domain superfamily/Winged helix DNA-binding domain"/>
    <property type="match status" value="1"/>
</dbReference>
<evidence type="ECO:0000256" key="1">
    <source>
        <dbReference type="ARBA" id="ARBA00023015"/>
    </source>
</evidence>
<evidence type="ECO:0000259" key="4">
    <source>
        <dbReference type="PROSITE" id="PS50956"/>
    </source>
</evidence>
<dbReference type="Pfam" id="PF13412">
    <property type="entry name" value="HTH_24"/>
    <property type="match status" value="1"/>
</dbReference>
<dbReference type="PANTHER" id="PTHR30154:SF34">
    <property type="entry name" value="TRANSCRIPTIONAL REGULATOR AZLB"/>
    <property type="match status" value="1"/>
</dbReference>
<dbReference type="RefSeq" id="WP_026427639.1">
    <property type="nucleotide sequence ID" value="NZ_CBCRWE010000018.1"/>
</dbReference>
<keyword evidence="2" id="KW-0238">DNA-binding</keyword>
<dbReference type="InterPro" id="IPR019888">
    <property type="entry name" value="Tscrpt_reg_AsnC-like"/>
</dbReference>
<dbReference type="PANTHER" id="PTHR30154">
    <property type="entry name" value="LEUCINE-RESPONSIVE REGULATORY PROTEIN"/>
    <property type="match status" value="1"/>
</dbReference>
<protein>
    <submittedName>
        <fullName evidence="5">Leucine-responsive regulatory protein</fullName>
    </submittedName>
</protein>
<reference evidence="5 6" key="1">
    <citation type="submission" date="2018-12" db="EMBL/GenBank/DDBJ databases">
        <authorList>
            <consortium name="Pathogen Informatics"/>
        </authorList>
    </citation>
    <scope>NUCLEOTIDE SEQUENCE [LARGE SCALE GENOMIC DNA]</scope>
    <source>
        <strain evidence="5 6">NCTC11923</strain>
    </source>
</reference>
<accession>A0A3S4SFQ8</accession>
<gene>
    <name evidence="5" type="primary">lrp</name>
    <name evidence="5" type="ORF">NCTC11923_01609</name>
</gene>
<dbReference type="CDD" id="cd00090">
    <property type="entry name" value="HTH_ARSR"/>
    <property type="match status" value="1"/>
</dbReference>
<dbReference type="SUPFAM" id="SSF46785">
    <property type="entry name" value="Winged helix' DNA-binding domain"/>
    <property type="match status" value="1"/>
</dbReference>
<dbReference type="InterPro" id="IPR019887">
    <property type="entry name" value="Tscrpt_reg_AsnC/Lrp_C"/>
</dbReference>
<name>A0A3S4SFQ8_9ACTO</name>
<evidence type="ECO:0000313" key="6">
    <source>
        <dbReference type="Proteomes" id="UP000276899"/>
    </source>
</evidence>
<organism evidence="5 6">
    <name type="scientific">Actinomyces slackii</name>
    <dbReference type="NCBI Taxonomy" id="52774"/>
    <lineage>
        <taxon>Bacteria</taxon>
        <taxon>Bacillati</taxon>
        <taxon>Actinomycetota</taxon>
        <taxon>Actinomycetes</taxon>
        <taxon>Actinomycetales</taxon>
        <taxon>Actinomycetaceae</taxon>
        <taxon>Actinomyces</taxon>
    </lineage>
</organism>
<dbReference type="SUPFAM" id="SSF54909">
    <property type="entry name" value="Dimeric alpha+beta barrel"/>
    <property type="match status" value="1"/>
</dbReference>
<keyword evidence="3" id="KW-0804">Transcription</keyword>
<dbReference type="GO" id="GO:0005829">
    <property type="term" value="C:cytosol"/>
    <property type="evidence" value="ECO:0007669"/>
    <property type="project" value="TreeGrafter"/>
</dbReference>
<dbReference type="InterPro" id="IPR011991">
    <property type="entry name" value="ArsR-like_HTH"/>
</dbReference>
<dbReference type="PROSITE" id="PS00519">
    <property type="entry name" value="HTH_ASNC_1"/>
    <property type="match status" value="1"/>
</dbReference>
<feature type="domain" description="HTH asnC-type" evidence="4">
    <location>
        <begin position="1"/>
        <end position="62"/>
    </location>
</feature>
<keyword evidence="6" id="KW-1185">Reference proteome</keyword>
<dbReference type="Proteomes" id="UP000276899">
    <property type="component" value="Chromosome"/>
</dbReference>
<evidence type="ECO:0000256" key="3">
    <source>
        <dbReference type="ARBA" id="ARBA00023163"/>
    </source>
</evidence>
<dbReference type="Pfam" id="PF01037">
    <property type="entry name" value="AsnC_trans_reg"/>
    <property type="match status" value="1"/>
</dbReference>
<proteinExistence type="predicted"/>
<evidence type="ECO:0000256" key="2">
    <source>
        <dbReference type="ARBA" id="ARBA00023125"/>
    </source>
</evidence>
<dbReference type="GO" id="GO:0043565">
    <property type="term" value="F:sequence-specific DNA binding"/>
    <property type="evidence" value="ECO:0007669"/>
    <property type="project" value="InterPro"/>
</dbReference>
<dbReference type="Gene3D" id="3.30.70.920">
    <property type="match status" value="1"/>
</dbReference>
<dbReference type="InterPro" id="IPR019885">
    <property type="entry name" value="Tscrpt_reg_HTH_AsnC-type_CS"/>
</dbReference>
<dbReference type="GO" id="GO:0043200">
    <property type="term" value="P:response to amino acid"/>
    <property type="evidence" value="ECO:0007669"/>
    <property type="project" value="TreeGrafter"/>
</dbReference>
<dbReference type="KEGG" id="asla:NCTC11923_01609"/>
<dbReference type="PROSITE" id="PS51257">
    <property type="entry name" value="PROKAR_LIPOPROTEIN"/>
    <property type="match status" value="1"/>
</dbReference>
<dbReference type="PRINTS" id="PR00033">
    <property type="entry name" value="HTHASNC"/>
</dbReference>
<dbReference type="InterPro" id="IPR036390">
    <property type="entry name" value="WH_DNA-bd_sf"/>
</dbReference>
<dbReference type="EMBL" id="LR134363">
    <property type="protein sequence ID" value="VEG74957.1"/>
    <property type="molecule type" value="Genomic_DNA"/>
</dbReference>